<dbReference type="EMBL" id="JANPWB010000010">
    <property type="protein sequence ID" value="KAJ1144188.1"/>
    <property type="molecule type" value="Genomic_DNA"/>
</dbReference>
<gene>
    <name evidence="1" type="ORF">NDU88_010490</name>
</gene>
<dbReference type="Proteomes" id="UP001066276">
    <property type="component" value="Chromosome 6"/>
</dbReference>
<evidence type="ECO:0000313" key="2">
    <source>
        <dbReference type="Proteomes" id="UP001066276"/>
    </source>
</evidence>
<keyword evidence="2" id="KW-1185">Reference proteome</keyword>
<organism evidence="1 2">
    <name type="scientific">Pleurodeles waltl</name>
    <name type="common">Iberian ribbed newt</name>
    <dbReference type="NCBI Taxonomy" id="8319"/>
    <lineage>
        <taxon>Eukaryota</taxon>
        <taxon>Metazoa</taxon>
        <taxon>Chordata</taxon>
        <taxon>Craniata</taxon>
        <taxon>Vertebrata</taxon>
        <taxon>Euteleostomi</taxon>
        <taxon>Amphibia</taxon>
        <taxon>Batrachia</taxon>
        <taxon>Caudata</taxon>
        <taxon>Salamandroidea</taxon>
        <taxon>Salamandridae</taxon>
        <taxon>Pleurodelinae</taxon>
        <taxon>Pleurodeles</taxon>
    </lineage>
</organism>
<dbReference type="AlphaFoldDB" id="A0AAV7QVV2"/>
<protein>
    <submittedName>
        <fullName evidence="1">Uncharacterized protein</fullName>
    </submittedName>
</protein>
<sequence>MNRPPSGGSTSGALIKVPIKESNGRRHEGLAPRSAAAPRPIYRCVLVYRCCYETCCCTQAQPAYFMLVDLLGLLLLFQAYFCTLRPIPPLSGQLILFQAIADIARLPPL</sequence>
<reference evidence="1" key="1">
    <citation type="journal article" date="2022" name="bioRxiv">
        <title>Sequencing and chromosome-scale assembly of the giantPleurodeles waltlgenome.</title>
        <authorList>
            <person name="Brown T."/>
            <person name="Elewa A."/>
            <person name="Iarovenko S."/>
            <person name="Subramanian E."/>
            <person name="Araus A.J."/>
            <person name="Petzold A."/>
            <person name="Susuki M."/>
            <person name="Suzuki K.-i.T."/>
            <person name="Hayashi T."/>
            <person name="Toyoda A."/>
            <person name="Oliveira C."/>
            <person name="Osipova E."/>
            <person name="Leigh N.D."/>
            <person name="Simon A."/>
            <person name="Yun M.H."/>
        </authorList>
    </citation>
    <scope>NUCLEOTIDE SEQUENCE</scope>
    <source>
        <strain evidence="1">20211129_DDA</strain>
        <tissue evidence="1">Liver</tissue>
    </source>
</reference>
<evidence type="ECO:0000313" key="1">
    <source>
        <dbReference type="EMBL" id="KAJ1144188.1"/>
    </source>
</evidence>
<accession>A0AAV7QVV2</accession>
<name>A0AAV7QVV2_PLEWA</name>
<comment type="caution">
    <text evidence="1">The sequence shown here is derived from an EMBL/GenBank/DDBJ whole genome shotgun (WGS) entry which is preliminary data.</text>
</comment>
<proteinExistence type="predicted"/>